<reference evidence="3" key="1">
    <citation type="journal article" date="2012" name="Nat. Biotechnol.">
        <title>Reference genome sequence of the model plant Setaria.</title>
        <authorList>
            <person name="Bennetzen J.L."/>
            <person name="Schmutz J."/>
            <person name="Wang H."/>
            <person name="Percifield R."/>
            <person name="Hawkins J."/>
            <person name="Pontaroli A.C."/>
            <person name="Estep M."/>
            <person name="Feng L."/>
            <person name="Vaughn J.N."/>
            <person name="Grimwood J."/>
            <person name="Jenkins J."/>
            <person name="Barry K."/>
            <person name="Lindquist E."/>
            <person name="Hellsten U."/>
            <person name="Deshpande S."/>
            <person name="Wang X."/>
            <person name="Wu X."/>
            <person name="Mitros T."/>
            <person name="Triplett J."/>
            <person name="Yang X."/>
            <person name="Ye C.Y."/>
            <person name="Mauro-Herrera M."/>
            <person name="Wang L."/>
            <person name="Li P."/>
            <person name="Sharma M."/>
            <person name="Sharma R."/>
            <person name="Ronald P.C."/>
            <person name="Panaud O."/>
            <person name="Kellogg E.A."/>
            <person name="Brutnell T.P."/>
            <person name="Doust A.N."/>
            <person name="Tuskan G.A."/>
            <person name="Rokhsar D."/>
            <person name="Devos K.M."/>
        </authorList>
    </citation>
    <scope>NUCLEOTIDE SEQUENCE [LARGE SCALE GENOMIC DNA]</scope>
    <source>
        <strain evidence="3">cv. Yugu1</strain>
    </source>
</reference>
<proteinExistence type="predicted"/>
<accession>K3YFI3</accession>
<evidence type="ECO:0000256" key="1">
    <source>
        <dbReference type="SAM" id="Phobius"/>
    </source>
</evidence>
<dbReference type="EnsemblPlants" id="KQK96235">
    <property type="protein sequence ID" value="KQK96235"/>
    <property type="gene ID" value="SETIT_013001mg"/>
</dbReference>
<name>K3YFI3_SETIT</name>
<dbReference type="AlphaFoldDB" id="K3YFI3"/>
<dbReference type="HOGENOM" id="CLU_3243128_0_0_1"/>
<feature type="transmembrane region" description="Helical" evidence="1">
    <location>
        <begin position="17"/>
        <end position="37"/>
    </location>
</feature>
<organism evidence="2 3">
    <name type="scientific">Setaria italica</name>
    <name type="common">Foxtail millet</name>
    <name type="synonym">Panicum italicum</name>
    <dbReference type="NCBI Taxonomy" id="4555"/>
    <lineage>
        <taxon>Eukaryota</taxon>
        <taxon>Viridiplantae</taxon>
        <taxon>Streptophyta</taxon>
        <taxon>Embryophyta</taxon>
        <taxon>Tracheophyta</taxon>
        <taxon>Spermatophyta</taxon>
        <taxon>Magnoliopsida</taxon>
        <taxon>Liliopsida</taxon>
        <taxon>Poales</taxon>
        <taxon>Poaceae</taxon>
        <taxon>PACMAD clade</taxon>
        <taxon>Panicoideae</taxon>
        <taxon>Panicodae</taxon>
        <taxon>Paniceae</taxon>
        <taxon>Cenchrinae</taxon>
        <taxon>Setaria</taxon>
    </lineage>
</organism>
<evidence type="ECO:0000313" key="2">
    <source>
        <dbReference type="EnsemblPlants" id="KQK96235"/>
    </source>
</evidence>
<dbReference type="InParanoid" id="K3YFI3"/>
<keyword evidence="3" id="KW-1185">Reference proteome</keyword>
<dbReference type="Proteomes" id="UP000004995">
    <property type="component" value="Unassembled WGS sequence"/>
</dbReference>
<keyword evidence="1" id="KW-0812">Transmembrane</keyword>
<sequence length="43" mass="5173">MYRHSTHMHAMQPITPYFFMCLGQWHAIFLFILLYFLHAPSSS</sequence>
<protein>
    <submittedName>
        <fullName evidence="2">Uncharacterized protein</fullName>
    </submittedName>
</protein>
<keyword evidence="1" id="KW-0472">Membrane</keyword>
<keyword evidence="1" id="KW-1133">Transmembrane helix</keyword>
<dbReference type="EMBL" id="AGNK02004060">
    <property type="status" value="NOT_ANNOTATED_CDS"/>
    <property type="molecule type" value="Genomic_DNA"/>
</dbReference>
<reference evidence="2" key="2">
    <citation type="submission" date="2018-08" db="UniProtKB">
        <authorList>
            <consortium name="EnsemblPlants"/>
        </authorList>
    </citation>
    <scope>IDENTIFICATION</scope>
    <source>
        <strain evidence="2">Yugu1</strain>
    </source>
</reference>
<dbReference type="Gramene" id="KQK96235">
    <property type="protein sequence ID" value="KQK96235"/>
    <property type="gene ID" value="SETIT_013001mg"/>
</dbReference>
<evidence type="ECO:0000313" key="3">
    <source>
        <dbReference type="Proteomes" id="UP000004995"/>
    </source>
</evidence>